<feature type="region of interest" description="Disordered" evidence="7">
    <location>
        <begin position="242"/>
        <end position="261"/>
    </location>
</feature>
<dbReference type="EC" id="4.2.1.10" evidence="5"/>
<evidence type="ECO:0000256" key="5">
    <source>
        <dbReference type="ARBA" id="ARBA00012060"/>
    </source>
</evidence>
<comment type="catalytic activity">
    <reaction evidence="1">
        <text>3-dehydroquinate = 3-dehydroshikimate + H2O</text>
        <dbReference type="Rhea" id="RHEA:21096"/>
        <dbReference type="ChEBI" id="CHEBI:15377"/>
        <dbReference type="ChEBI" id="CHEBI:16630"/>
        <dbReference type="ChEBI" id="CHEBI:32364"/>
        <dbReference type="EC" id="4.2.1.10"/>
    </reaction>
</comment>
<evidence type="ECO:0000256" key="4">
    <source>
        <dbReference type="ARBA" id="ARBA00011193"/>
    </source>
</evidence>
<dbReference type="InterPro" id="IPR001874">
    <property type="entry name" value="DHquinase_II"/>
</dbReference>
<dbReference type="RefSeq" id="WP_206721383.1">
    <property type="nucleotide sequence ID" value="NZ_CP071090.1"/>
</dbReference>
<evidence type="ECO:0000256" key="7">
    <source>
        <dbReference type="SAM" id="MobiDB-lite"/>
    </source>
</evidence>
<keyword evidence="9" id="KW-1185">Reference proteome</keyword>
<feature type="compositionally biased region" description="Low complexity" evidence="7">
    <location>
        <begin position="154"/>
        <end position="166"/>
    </location>
</feature>
<comment type="similarity">
    <text evidence="3">Belongs to the type-II 3-dehydroquinase family.</text>
</comment>
<dbReference type="Gene3D" id="3.40.50.9100">
    <property type="entry name" value="Dehydroquinase, class II"/>
    <property type="match status" value="1"/>
</dbReference>
<evidence type="ECO:0000313" key="8">
    <source>
        <dbReference type="EMBL" id="QSQ19801.1"/>
    </source>
</evidence>
<sequence length="346" mass="36312">MRLLVLHGPNLNLLGAREGTSGRGLADLDAALKRRAEELELELKVVQSNHEGVLLDTLAAEREEVDGVLINPAGFFGSYALKEALELVGLPAIEVLLRPPGRESVVGEACVLQVHGTQGGFEPYLQALETFASGVFTPEQAGPKKSLGRKKDAPAPQAAAKPAPVKSLGRDKDEPAPVKSLGRGTDEPSSGKSLGRGTDEPGSRPSPVALVKSVSAPAKSLARTAEAGGTTKTLGRKVSALQEAAEARPGKTLGRGSKSATPASDLLTRALVRQKISDRLAGKLSPAELAAWARTQFQAVQRGAPAESGHRELLEESLQSLTLSTMPASRLSDEQLVDMLTRLDEG</sequence>
<gene>
    <name evidence="8" type="ORF">JY651_31520</name>
</gene>
<protein>
    <recommendedName>
        <fullName evidence="5">3-dehydroquinate dehydratase</fullName>
        <ecNumber evidence="5">4.2.1.10</ecNumber>
    </recommendedName>
</protein>
<keyword evidence="6" id="KW-0456">Lyase</keyword>
<dbReference type="PANTHER" id="PTHR21272">
    <property type="entry name" value="CATABOLIC 3-DEHYDROQUINASE"/>
    <property type="match status" value="1"/>
</dbReference>
<comment type="subunit">
    <text evidence="4">Homododecamer.</text>
</comment>
<dbReference type="PANTHER" id="PTHR21272:SF3">
    <property type="entry name" value="CATABOLIC 3-DEHYDROQUINASE"/>
    <property type="match status" value="1"/>
</dbReference>
<evidence type="ECO:0000256" key="3">
    <source>
        <dbReference type="ARBA" id="ARBA00011037"/>
    </source>
</evidence>
<feature type="region of interest" description="Disordered" evidence="7">
    <location>
        <begin position="139"/>
        <end position="235"/>
    </location>
</feature>
<name>A0ABX7NQX3_9BACT</name>
<organism evidence="8 9">
    <name type="scientific">Pyxidicoccus parkwayensis</name>
    <dbReference type="NCBI Taxonomy" id="2813578"/>
    <lineage>
        <taxon>Bacteria</taxon>
        <taxon>Pseudomonadati</taxon>
        <taxon>Myxococcota</taxon>
        <taxon>Myxococcia</taxon>
        <taxon>Myxococcales</taxon>
        <taxon>Cystobacterineae</taxon>
        <taxon>Myxococcaceae</taxon>
        <taxon>Pyxidicoccus</taxon>
    </lineage>
</organism>
<dbReference type="EMBL" id="CP071090">
    <property type="protein sequence ID" value="QSQ19801.1"/>
    <property type="molecule type" value="Genomic_DNA"/>
</dbReference>
<dbReference type="InterPro" id="IPR036441">
    <property type="entry name" value="DHquinase_II_sf"/>
</dbReference>
<accession>A0ABX7NQX3</accession>
<evidence type="ECO:0000256" key="2">
    <source>
        <dbReference type="ARBA" id="ARBA00004902"/>
    </source>
</evidence>
<dbReference type="Pfam" id="PF01220">
    <property type="entry name" value="DHquinase_II"/>
    <property type="match status" value="1"/>
</dbReference>
<proteinExistence type="inferred from homology"/>
<reference evidence="8 9" key="1">
    <citation type="submission" date="2021-02" db="EMBL/GenBank/DDBJ databases">
        <title>De Novo genome assembly of isolated myxobacteria.</title>
        <authorList>
            <person name="Stevens D.C."/>
        </authorList>
    </citation>
    <scope>NUCLEOTIDE SEQUENCE [LARGE SCALE GENOMIC DNA]</scope>
    <source>
        <strain evidence="9">SCPEA02</strain>
    </source>
</reference>
<dbReference type="SUPFAM" id="SSF52304">
    <property type="entry name" value="Type II 3-dehydroquinate dehydratase"/>
    <property type="match status" value="1"/>
</dbReference>
<evidence type="ECO:0000256" key="1">
    <source>
        <dbReference type="ARBA" id="ARBA00001864"/>
    </source>
</evidence>
<comment type="pathway">
    <text evidence="2">Metabolic intermediate biosynthesis; chorismate biosynthesis; chorismate from D-erythrose 4-phosphate and phosphoenolpyruvate: step 3/7.</text>
</comment>
<evidence type="ECO:0000256" key="6">
    <source>
        <dbReference type="ARBA" id="ARBA00023239"/>
    </source>
</evidence>
<dbReference type="Proteomes" id="UP000662747">
    <property type="component" value="Chromosome"/>
</dbReference>
<evidence type="ECO:0000313" key="9">
    <source>
        <dbReference type="Proteomes" id="UP000662747"/>
    </source>
</evidence>